<proteinExistence type="predicted"/>
<gene>
    <name evidence="1" type="ORF">LZY01_11610</name>
</gene>
<evidence type="ECO:0000313" key="2">
    <source>
        <dbReference type="Proteomes" id="UP000321794"/>
    </source>
</evidence>
<dbReference type="Proteomes" id="UP000321794">
    <property type="component" value="Unassembled WGS sequence"/>
</dbReference>
<accession>A0ABQ0WWU2</accession>
<sequence>MDTYNYKKWLFKARWGQTASLKELFLVVNGIEVSPQWSVLNFPAKFSFKFPGNSAERMFLWYNSQD</sequence>
<comment type="caution">
    <text evidence="1">The sequence shown here is derived from an EMBL/GenBank/DDBJ whole genome shotgun (WGS) entry which is preliminary data.</text>
</comment>
<evidence type="ECO:0000313" key="1">
    <source>
        <dbReference type="EMBL" id="GEO71993.1"/>
    </source>
</evidence>
<dbReference type="EMBL" id="BJZK01000012">
    <property type="protein sequence ID" value="GEO71993.1"/>
    <property type="molecule type" value="Genomic_DNA"/>
</dbReference>
<protein>
    <submittedName>
        <fullName evidence="1">Uncharacterized protein</fullName>
    </submittedName>
</protein>
<reference evidence="1 2" key="1">
    <citation type="submission" date="2019-07" db="EMBL/GenBank/DDBJ databases">
        <title>Whole genome shotgun sequence of Lactobacillus zymae NBRC 107157.</title>
        <authorList>
            <person name="Hosoyama A."/>
            <person name="Uohara A."/>
            <person name="Ohji S."/>
            <person name="Ichikawa N."/>
        </authorList>
    </citation>
    <scope>NUCLEOTIDE SEQUENCE [LARGE SCALE GENOMIC DNA]</scope>
    <source>
        <strain evidence="1 2">NBRC 107157</strain>
    </source>
</reference>
<organism evidence="1 2">
    <name type="scientific">Levilactobacillus zymae</name>
    <dbReference type="NCBI Taxonomy" id="267363"/>
    <lineage>
        <taxon>Bacteria</taxon>
        <taxon>Bacillati</taxon>
        <taxon>Bacillota</taxon>
        <taxon>Bacilli</taxon>
        <taxon>Lactobacillales</taxon>
        <taxon>Lactobacillaceae</taxon>
        <taxon>Levilactobacillus</taxon>
    </lineage>
</organism>
<keyword evidence="2" id="KW-1185">Reference proteome</keyword>
<name>A0ABQ0WWU2_9LACO</name>